<keyword evidence="8" id="KW-1185">Reference proteome</keyword>
<comment type="cofactor">
    <cofactor evidence="5">
        <name>Mn(2+)</name>
        <dbReference type="ChEBI" id="CHEBI:29035"/>
    </cofactor>
    <text evidence="5">The Mn(2+) ion enhances activity.</text>
</comment>
<dbReference type="PIRSF" id="PIRSF005962">
    <property type="entry name" value="Pept_M20D_amidohydro"/>
    <property type="match status" value="1"/>
</dbReference>
<keyword evidence="1" id="KW-0028">Amino-acid biosynthesis</keyword>
<dbReference type="EMBL" id="CP070872">
    <property type="protein sequence ID" value="QSE76256.1"/>
    <property type="molecule type" value="Genomic_DNA"/>
</dbReference>
<evidence type="ECO:0000313" key="8">
    <source>
        <dbReference type="Proteomes" id="UP000663608"/>
    </source>
</evidence>
<feature type="binding site" evidence="5">
    <location>
        <position position="141"/>
    </location>
    <ligand>
        <name>Mn(2+)</name>
        <dbReference type="ChEBI" id="CHEBI:29035"/>
        <label>2</label>
    </ligand>
</feature>
<evidence type="ECO:0000313" key="7">
    <source>
        <dbReference type="EMBL" id="QSE76256.1"/>
    </source>
</evidence>
<dbReference type="InterPro" id="IPR011650">
    <property type="entry name" value="Peptidase_M20_dimer"/>
</dbReference>
<gene>
    <name evidence="7" type="ORF">JW886_07230</name>
</gene>
<proteinExistence type="predicted"/>
<feature type="binding site" evidence="5">
    <location>
        <position position="366"/>
    </location>
    <ligand>
        <name>Mn(2+)</name>
        <dbReference type="ChEBI" id="CHEBI:29035"/>
        <label>2</label>
    </ligand>
</feature>
<feature type="binding site" evidence="5">
    <location>
        <position position="105"/>
    </location>
    <ligand>
        <name>Mn(2+)</name>
        <dbReference type="ChEBI" id="CHEBI:29035"/>
        <label>2</label>
    </ligand>
</feature>
<evidence type="ECO:0000256" key="1">
    <source>
        <dbReference type="ARBA" id="ARBA00022605"/>
    </source>
</evidence>
<reference evidence="7 8" key="1">
    <citation type="submission" date="2021-02" db="EMBL/GenBank/DDBJ databases">
        <title>Complete genome sequence of Lactococcus lactis strain K_LL004.</title>
        <authorList>
            <person name="Kim H.B."/>
        </authorList>
    </citation>
    <scope>NUCLEOTIDE SEQUENCE [LARGE SCALE GENOMIC DNA]</scope>
    <source>
        <strain evidence="7 8">K_LL004</strain>
    </source>
</reference>
<name>A0AA45QRB7_9LACT</name>
<dbReference type="SUPFAM" id="SSF55031">
    <property type="entry name" value="Bacterial exopeptidase dimerisation domain"/>
    <property type="match status" value="1"/>
</dbReference>
<feature type="domain" description="Peptidase M20 dimerisation" evidence="6">
    <location>
        <begin position="186"/>
        <end position="281"/>
    </location>
</feature>
<evidence type="ECO:0000259" key="6">
    <source>
        <dbReference type="Pfam" id="PF07687"/>
    </source>
</evidence>
<dbReference type="KEGG" id="lti:JW886_07230"/>
<dbReference type="Gene3D" id="3.40.630.10">
    <property type="entry name" value="Zn peptidases"/>
    <property type="match status" value="1"/>
</dbReference>
<feature type="binding site" evidence="5">
    <location>
        <position position="107"/>
    </location>
    <ligand>
        <name>Mn(2+)</name>
        <dbReference type="ChEBI" id="CHEBI:29035"/>
        <label>2</label>
    </ligand>
</feature>
<dbReference type="GO" id="GO:0019877">
    <property type="term" value="P:diaminopimelate biosynthetic process"/>
    <property type="evidence" value="ECO:0007669"/>
    <property type="project" value="UniProtKB-KW"/>
</dbReference>
<dbReference type="PANTHER" id="PTHR11014:SF63">
    <property type="entry name" value="METALLOPEPTIDASE, PUTATIVE (AFU_ORTHOLOGUE AFUA_6G09600)-RELATED"/>
    <property type="match status" value="1"/>
</dbReference>
<feature type="binding site" evidence="5">
    <location>
        <position position="166"/>
    </location>
    <ligand>
        <name>Mn(2+)</name>
        <dbReference type="ChEBI" id="CHEBI:29035"/>
        <label>2</label>
    </ligand>
</feature>
<dbReference type="Proteomes" id="UP000663608">
    <property type="component" value="Chromosome"/>
</dbReference>
<dbReference type="Pfam" id="PF01546">
    <property type="entry name" value="Peptidase_M20"/>
    <property type="match status" value="1"/>
</dbReference>
<sequence length="402" mass="44680">MQIIQELLETLKSNEQDMINLRRYFHQHPEISFQEKETSKYIQEFYKTLDCTLTQKGEGYGFVVDIIGGKPGIKVALRADFDALAVYEENDLSFKSQNPGVMHACGHDAHTAYIMILAKALIQLKEQLPGSIRIIHQPAEEVAPGGAKGMIEDGALEGVDHVFGVHVMTGMETGTIAFHSAETQTGRSNFTIELQGRGGHAAIPQLSNDAIIAGCYFVTQLQTVVSRRVDPFDTATLTIGSFDGVGTFNAIKDSVILKGDVRVMKESTREMIERQIRQMAKGLELTFGVSTKVEYDNNYPVLYNDKKLTEFLVEVLKKEELADVTEVVDLGPQTPSEDFSYYGQVVPSNFFYIGAHPDEEGDYPHHSPRFKLNEKSLLIAAQAVGVVTLHDLFENQDDPSQV</sequence>
<dbReference type="RefSeq" id="WP_205871708.1">
    <property type="nucleotide sequence ID" value="NZ_CP070872.1"/>
</dbReference>
<keyword evidence="5" id="KW-0479">Metal-binding</keyword>
<evidence type="ECO:0000256" key="5">
    <source>
        <dbReference type="PIRSR" id="PIRSR005962-1"/>
    </source>
</evidence>
<organism evidence="7 8">
    <name type="scientific">Lactococcus taiwanensis</name>
    <dbReference type="NCBI Taxonomy" id="1151742"/>
    <lineage>
        <taxon>Bacteria</taxon>
        <taxon>Bacillati</taxon>
        <taxon>Bacillota</taxon>
        <taxon>Bacilli</taxon>
        <taxon>Lactobacillales</taxon>
        <taxon>Streptococcaceae</taxon>
        <taxon>Lactococcus</taxon>
    </lineage>
</organism>
<dbReference type="SUPFAM" id="SSF53187">
    <property type="entry name" value="Zn-dependent exopeptidases"/>
    <property type="match status" value="1"/>
</dbReference>
<accession>A0AA45QRB7</accession>
<evidence type="ECO:0000256" key="3">
    <source>
        <dbReference type="ARBA" id="ARBA00022915"/>
    </source>
</evidence>
<keyword evidence="4" id="KW-0457">Lysine biosynthesis</keyword>
<dbReference type="NCBIfam" id="TIGR01891">
    <property type="entry name" value="amidohydrolases"/>
    <property type="match status" value="1"/>
</dbReference>
<dbReference type="FunFam" id="3.30.70.360:FF:000001">
    <property type="entry name" value="N-acetyldiaminopimelate deacetylase"/>
    <property type="match status" value="1"/>
</dbReference>
<dbReference type="InterPro" id="IPR036264">
    <property type="entry name" value="Bact_exopeptidase_dim_dom"/>
</dbReference>
<dbReference type="GO" id="GO:0009085">
    <property type="term" value="P:lysine biosynthetic process"/>
    <property type="evidence" value="ECO:0007669"/>
    <property type="project" value="UniProtKB-KW"/>
</dbReference>
<dbReference type="InterPro" id="IPR002933">
    <property type="entry name" value="Peptidase_M20"/>
</dbReference>
<dbReference type="Gene3D" id="3.30.70.360">
    <property type="match status" value="1"/>
</dbReference>
<dbReference type="PANTHER" id="PTHR11014">
    <property type="entry name" value="PEPTIDASE M20 FAMILY MEMBER"/>
    <property type="match status" value="1"/>
</dbReference>
<evidence type="ECO:0000256" key="2">
    <source>
        <dbReference type="ARBA" id="ARBA00022801"/>
    </source>
</evidence>
<dbReference type="Pfam" id="PF07687">
    <property type="entry name" value="M20_dimer"/>
    <property type="match status" value="1"/>
</dbReference>
<dbReference type="AlphaFoldDB" id="A0AA45QRB7"/>
<protein>
    <submittedName>
        <fullName evidence="7">Amidohydrolase</fullName>
    </submittedName>
</protein>
<dbReference type="InterPro" id="IPR017439">
    <property type="entry name" value="Amidohydrolase"/>
</dbReference>
<evidence type="ECO:0000256" key="4">
    <source>
        <dbReference type="ARBA" id="ARBA00023154"/>
    </source>
</evidence>
<keyword evidence="3" id="KW-0220">Diaminopimelate biosynthesis</keyword>
<dbReference type="GO" id="GO:0046872">
    <property type="term" value="F:metal ion binding"/>
    <property type="evidence" value="ECO:0007669"/>
    <property type="project" value="UniProtKB-KW"/>
</dbReference>
<keyword evidence="2" id="KW-0378">Hydrolase</keyword>
<dbReference type="GO" id="GO:0050118">
    <property type="term" value="F:N-acetyldiaminopimelate deacetylase activity"/>
    <property type="evidence" value="ECO:0007669"/>
    <property type="project" value="UniProtKB-ARBA"/>
</dbReference>
<keyword evidence="5" id="KW-0464">Manganese</keyword>